<keyword evidence="3" id="KW-0808">Transferase</keyword>
<evidence type="ECO:0000259" key="2">
    <source>
        <dbReference type="Pfam" id="PF12804"/>
    </source>
</evidence>
<dbReference type="AlphaFoldDB" id="A0A557RZ03"/>
<dbReference type="SUPFAM" id="SSF53448">
    <property type="entry name" value="Nucleotide-diphospho-sugar transferases"/>
    <property type="match status" value="1"/>
</dbReference>
<dbReference type="InterPro" id="IPR025877">
    <property type="entry name" value="MobA-like_NTP_Trfase"/>
</dbReference>
<dbReference type="InterPro" id="IPR029044">
    <property type="entry name" value="Nucleotide-diphossugar_trans"/>
</dbReference>
<evidence type="ECO:0000313" key="4">
    <source>
        <dbReference type="Proteomes" id="UP000318349"/>
    </source>
</evidence>
<name>A0A557RZ03_9RHOO</name>
<sequence length="194" mass="20370">MSPQGILLAAGFGRRFDPEGQQDKLLAPLADGRPVLWHSARALAAALPDSLAVIRPGQPARAHWLREAGCRVLEARAAEAGMGHALAAAVAASADADGWVVTLADMPWLPTAAIRAVAARLTTPSTVTAPRHAGRRGHPVGFGKAWREQLIALDGDRGARAIVGATAVSLFDWDDAGVLRDVDTRDDLVDRGTV</sequence>
<comment type="caution">
    <text evidence="3">The sequence shown here is derived from an EMBL/GenBank/DDBJ whole genome shotgun (WGS) entry which is preliminary data.</text>
</comment>
<organism evidence="3 4">
    <name type="scientific">Denitromonas halophila</name>
    <dbReference type="NCBI Taxonomy" id="1629404"/>
    <lineage>
        <taxon>Bacteria</taxon>
        <taxon>Pseudomonadati</taxon>
        <taxon>Pseudomonadota</taxon>
        <taxon>Betaproteobacteria</taxon>
        <taxon>Rhodocyclales</taxon>
        <taxon>Zoogloeaceae</taxon>
        <taxon>Denitromonas</taxon>
    </lineage>
</organism>
<accession>A0A557RZ03</accession>
<dbReference type="CDD" id="cd04182">
    <property type="entry name" value="GT_2_like_f"/>
    <property type="match status" value="1"/>
</dbReference>
<evidence type="ECO:0000256" key="1">
    <source>
        <dbReference type="ARBA" id="ARBA00022842"/>
    </source>
</evidence>
<dbReference type="PANTHER" id="PTHR43777">
    <property type="entry name" value="MOLYBDENUM COFACTOR CYTIDYLYLTRANSFERASE"/>
    <property type="match status" value="1"/>
</dbReference>
<evidence type="ECO:0000313" key="3">
    <source>
        <dbReference type="EMBL" id="TVO70374.1"/>
    </source>
</evidence>
<proteinExistence type="predicted"/>
<dbReference type="Gene3D" id="3.90.550.10">
    <property type="entry name" value="Spore Coat Polysaccharide Biosynthesis Protein SpsA, Chain A"/>
    <property type="match status" value="1"/>
</dbReference>
<dbReference type="Proteomes" id="UP000318349">
    <property type="component" value="Unassembled WGS sequence"/>
</dbReference>
<gene>
    <name evidence="3" type="ORF">FHP89_20460</name>
</gene>
<feature type="domain" description="MobA-like NTP transferase" evidence="2">
    <location>
        <begin position="5"/>
        <end position="165"/>
    </location>
</feature>
<dbReference type="EMBL" id="VMNI01000033">
    <property type="protein sequence ID" value="TVO70374.1"/>
    <property type="molecule type" value="Genomic_DNA"/>
</dbReference>
<reference evidence="3 4" key="1">
    <citation type="submission" date="2019-07" db="EMBL/GenBank/DDBJ databases">
        <title>The pathways for chlorine oxyanion respiration interact through the shared metabolite chlorate.</title>
        <authorList>
            <person name="Barnum T.P."/>
            <person name="Cheng Y."/>
            <person name="Hill K.A."/>
            <person name="Lucas L.N."/>
            <person name="Carlson H.K."/>
            <person name="Coates J.D."/>
        </authorList>
    </citation>
    <scope>NUCLEOTIDE SEQUENCE [LARGE SCALE GENOMIC DNA]</scope>
    <source>
        <strain evidence="3 4">SFB-1</strain>
    </source>
</reference>
<dbReference type="GO" id="GO:0016779">
    <property type="term" value="F:nucleotidyltransferase activity"/>
    <property type="evidence" value="ECO:0007669"/>
    <property type="project" value="UniProtKB-ARBA"/>
</dbReference>
<protein>
    <submittedName>
        <fullName evidence="3">Nucleotidyltransferase family protein</fullName>
    </submittedName>
</protein>
<dbReference type="Pfam" id="PF12804">
    <property type="entry name" value="NTP_transf_3"/>
    <property type="match status" value="1"/>
</dbReference>
<keyword evidence="1" id="KW-0460">Magnesium</keyword>
<dbReference type="PANTHER" id="PTHR43777:SF1">
    <property type="entry name" value="MOLYBDENUM COFACTOR CYTIDYLYLTRANSFERASE"/>
    <property type="match status" value="1"/>
</dbReference>